<protein>
    <recommendedName>
        <fullName evidence="4">Subtilisin-like serine protease</fullName>
    </recommendedName>
</protein>
<organism evidence="2 3">
    <name type="scientific">Discina gigas</name>
    <dbReference type="NCBI Taxonomy" id="1032678"/>
    <lineage>
        <taxon>Eukaryota</taxon>
        <taxon>Fungi</taxon>
        <taxon>Dikarya</taxon>
        <taxon>Ascomycota</taxon>
        <taxon>Pezizomycotina</taxon>
        <taxon>Pezizomycetes</taxon>
        <taxon>Pezizales</taxon>
        <taxon>Discinaceae</taxon>
        <taxon>Discina</taxon>
    </lineage>
</organism>
<dbReference type="PANTHER" id="PTHR34414">
    <property type="entry name" value="HET DOMAIN-CONTAINING PROTEIN-RELATED"/>
    <property type="match status" value="1"/>
</dbReference>
<reference evidence="2 3" key="1">
    <citation type="submission" date="2024-02" db="EMBL/GenBank/DDBJ databases">
        <title>Discinaceae phylogenomics.</title>
        <authorList>
            <person name="Dirks A.C."/>
            <person name="James T.Y."/>
        </authorList>
    </citation>
    <scope>NUCLEOTIDE SEQUENCE [LARGE SCALE GENOMIC DNA]</scope>
    <source>
        <strain evidence="2 3">ACD0624</strain>
    </source>
</reference>
<evidence type="ECO:0000313" key="2">
    <source>
        <dbReference type="EMBL" id="KAL0631037.1"/>
    </source>
</evidence>
<gene>
    <name evidence="2" type="ORF">Q9L58_010113</name>
</gene>
<feature type="transmembrane region" description="Helical" evidence="1">
    <location>
        <begin position="236"/>
        <end position="256"/>
    </location>
</feature>
<keyword evidence="1" id="KW-0472">Membrane</keyword>
<dbReference type="EMBL" id="JBBBZM010000312">
    <property type="protein sequence ID" value="KAL0631037.1"/>
    <property type="molecule type" value="Genomic_DNA"/>
</dbReference>
<name>A0ABR3G507_9PEZI</name>
<evidence type="ECO:0000313" key="3">
    <source>
        <dbReference type="Proteomes" id="UP001447188"/>
    </source>
</evidence>
<keyword evidence="1" id="KW-1133">Transmembrane helix</keyword>
<keyword evidence="3" id="KW-1185">Reference proteome</keyword>
<dbReference type="InterPro" id="IPR046536">
    <property type="entry name" value="DUF6601"/>
</dbReference>
<sequence length="326" mass="37267">MTHPSLEVPFPAPPAATIPPAAGLPTASRPAACRTTLPPFQFRMPILWPDDTTEAYLIRELSVRKLNNLVGRTGNVRPLHRQRIIGRKIVITEKPDLHLVWDKAALYVKPLPHFLFDHAFFTEHLTSTVVPDGEASTLHASACGLLRTYTLLIEHPSDFHIAMEEHLLPSHLDWDAWCTFSGHLRTRLDSLELNQRYQYGELRATRLDIIFRVLRIDSRGFHYVHTRYASLFRQHFGWLLLVFVYVTLVLTALQTLQSSRQGMANEAVQDFSWWFCVLSLLAVAGALLSMVLVFVINFVSNYVATMIHIRKRDKLKKKKMNTGPQP</sequence>
<evidence type="ECO:0008006" key="4">
    <source>
        <dbReference type="Google" id="ProtNLM"/>
    </source>
</evidence>
<dbReference type="Pfam" id="PF20246">
    <property type="entry name" value="DUF6601"/>
    <property type="match status" value="1"/>
</dbReference>
<proteinExistence type="predicted"/>
<accession>A0ABR3G507</accession>
<dbReference type="PANTHER" id="PTHR34414:SF1">
    <property type="entry name" value="SUBTILISIN-LIKE SERINE PROTEASE"/>
    <property type="match status" value="1"/>
</dbReference>
<dbReference type="Proteomes" id="UP001447188">
    <property type="component" value="Unassembled WGS sequence"/>
</dbReference>
<comment type="caution">
    <text evidence="2">The sequence shown here is derived from an EMBL/GenBank/DDBJ whole genome shotgun (WGS) entry which is preliminary data.</text>
</comment>
<evidence type="ECO:0000256" key="1">
    <source>
        <dbReference type="SAM" id="Phobius"/>
    </source>
</evidence>
<feature type="transmembrane region" description="Helical" evidence="1">
    <location>
        <begin position="271"/>
        <end position="304"/>
    </location>
</feature>
<keyword evidence="1" id="KW-0812">Transmembrane</keyword>